<keyword evidence="1" id="KW-1133">Transmembrane helix</keyword>
<dbReference type="Proteomes" id="UP000681720">
    <property type="component" value="Unassembled WGS sequence"/>
</dbReference>
<comment type="caution">
    <text evidence="2">The sequence shown here is derived from an EMBL/GenBank/DDBJ whole genome shotgun (WGS) entry which is preliminary data.</text>
</comment>
<sequence length="60" mass="6575">GLDQNTNLISTLSHLLSSSTLITIVLSWLRFLSNANALNNNCLQIPVALQEILQHLFSGI</sequence>
<evidence type="ECO:0000313" key="2">
    <source>
        <dbReference type="EMBL" id="CAF4742492.1"/>
    </source>
</evidence>
<organism evidence="2 3">
    <name type="scientific">Rotaria magnacalcarata</name>
    <dbReference type="NCBI Taxonomy" id="392030"/>
    <lineage>
        <taxon>Eukaryota</taxon>
        <taxon>Metazoa</taxon>
        <taxon>Spiralia</taxon>
        <taxon>Gnathifera</taxon>
        <taxon>Rotifera</taxon>
        <taxon>Eurotatoria</taxon>
        <taxon>Bdelloidea</taxon>
        <taxon>Philodinida</taxon>
        <taxon>Philodinidae</taxon>
        <taxon>Rotaria</taxon>
    </lineage>
</organism>
<keyword evidence="1" id="KW-0812">Transmembrane</keyword>
<reference evidence="2" key="1">
    <citation type="submission" date="2021-02" db="EMBL/GenBank/DDBJ databases">
        <authorList>
            <person name="Nowell W R."/>
        </authorList>
    </citation>
    <scope>NUCLEOTIDE SEQUENCE</scope>
</reference>
<feature type="transmembrane region" description="Helical" evidence="1">
    <location>
        <begin position="12"/>
        <end position="31"/>
    </location>
</feature>
<name>A0A8S3ALB2_9BILA</name>
<feature type="non-terminal residue" evidence="2">
    <location>
        <position position="1"/>
    </location>
</feature>
<keyword evidence="1" id="KW-0472">Membrane</keyword>
<accession>A0A8S3ALB2</accession>
<gene>
    <name evidence="2" type="ORF">GIL414_LOCUS44789</name>
</gene>
<evidence type="ECO:0000256" key="1">
    <source>
        <dbReference type="SAM" id="Phobius"/>
    </source>
</evidence>
<proteinExistence type="predicted"/>
<dbReference type="EMBL" id="CAJOBJ010136036">
    <property type="protein sequence ID" value="CAF4742492.1"/>
    <property type="molecule type" value="Genomic_DNA"/>
</dbReference>
<dbReference type="AlphaFoldDB" id="A0A8S3ALB2"/>
<evidence type="ECO:0000313" key="3">
    <source>
        <dbReference type="Proteomes" id="UP000681720"/>
    </source>
</evidence>
<protein>
    <submittedName>
        <fullName evidence="2">Uncharacterized protein</fullName>
    </submittedName>
</protein>